<feature type="region of interest" description="Disordered" evidence="1">
    <location>
        <begin position="532"/>
        <end position="613"/>
    </location>
</feature>
<evidence type="ECO:0000313" key="2">
    <source>
        <dbReference type="EMBL" id="CUE70447.1"/>
    </source>
</evidence>
<evidence type="ECO:0000313" key="3">
    <source>
        <dbReference type="Proteomes" id="UP000051952"/>
    </source>
</evidence>
<gene>
    <name evidence="2" type="ORF">BSAL_52410</name>
</gene>
<keyword evidence="3" id="KW-1185">Reference proteome</keyword>
<feature type="compositionally biased region" description="Polar residues" evidence="1">
    <location>
        <begin position="545"/>
        <end position="561"/>
    </location>
</feature>
<organism evidence="2 3">
    <name type="scientific">Bodo saltans</name>
    <name type="common">Flagellated protozoan</name>
    <dbReference type="NCBI Taxonomy" id="75058"/>
    <lineage>
        <taxon>Eukaryota</taxon>
        <taxon>Discoba</taxon>
        <taxon>Euglenozoa</taxon>
        <taxon>Kinetoplastea</taxon>
        <taxon>Metakinetoplastina</taxon>
        <taxon>Eubodonida</taxon>
        <taxon>Bodonidae</taxon>
        <taxon>Bodo</taxon>
    </lineage>
</organism>
<accession>A0A0S4II42</accession>
<evidence type="ECO:0008006" key="4">
    <source>
        <dbReference type="Google" id="ProtNLM"/>
    </source>
</evidence>
<dbReference type="EMBL" id="CYKH01000082">
    <property type="protein sequence ID" value="CUE70447.1"/>
    <property type="molecule type" value="Genomic_DNA"/>
</dbReference>
<protein>
    <recommendedName>
        <fullName evidence="4">MORN repeat-containing protein</fullName>
    </recommendedName>
</protein>
<name>A0A0S4II42_BODSA</name>
<dbReference type="Proteomes" id="UP000051952">
    <property type="component" value="Unassembled WGS sequence"/>
</dbReference>
<dbReference type="PANTHER" id="PTHR43215">
    <property type="entry name" value="RADIAL SPOKE HEAD 1 HOMOLOG"/>
    <property type="match status" value="1"/>
</dbReference>
<dbReference type="VEuPathDB" id="TriTrypDB:BSAL_52410"/>
<dbReference type="AlphaFoldDB" id="A0A0S4II42"/>
<feature type="compositionally biased region" description="Polar residues" evidence="1">
    <location>
        <begin position="300"/>
        <end position="317"/>
    </location>
</feature>
<proteinExistence type="predicted"/>
<reference evidence="3" key="1">
    <citation type="submission" date="2015-09" db="EMBL/GenBank/DDBJ databases">
        <authorList>
            <consortium name="Pathogen Informatics"/>
        </authorList>
    </citation>
    <scope>NUCLEOTIDE SEQUENCE [LARGE SCALE GENOMIC DNA]</scope>
    <source>
        <strain evidence="3">Lake Konstanz</strain>
    </source>
</reference>
<feature type="compositionally biased region" description="Polar residues" evidence="1">
    <location>
        <begin position="583"/>
        <end position="597"/>
    </location>
</feature>
<evidence type="ECO:0000256" key="1">
    <source>
        <dbReference type="SAM" id="MobiDB-lite"/>
    </source>
</evidence>
<sequence length="689" mass="73308">MMRNVNETETGGRWVRLSDGTEYRGDVARGAKEGLGKEYNMRQRTLYEGPFHFGKYHGVGGVLLKFPLSTPIDIELSPKEDPRFVKGEMHGSGRWVRLSDGTEYRGDVARGAKEGLGKEYNMRQRTLYEGPFHFGKYHGVGGVLLKFPLSTPIDIELSPKEVRDAAIRAEAIAQQQQQQHSGGAADEEPVVIIRGIPMVVEVPAALDASMNSNGLNVSNGVAGGGRSRGSVIAFPPGASSSTFPPGGGANGESMTSFPVGFLPPSIVTMALKRIKTAKSNELLASATGGGSKASPEKASPENSAARSRSPPNDSSVITGCDKMTIMHGPFLHGQLHGSGVTVRFANGDVFEGTAVKGELEGPSCEFLALCAGGSVPLHYRGPMKASRRSEIPTDIIVQDIYHDSTGSVVHQLNGDGSGIVGVVCTTSVLLVLQQVTKRTIKETVAIRTDLKRKQSVAAVSTAKMSSSMAASKRVEEVVVPTETVTRHVFDPCTGESGRPVRAQLYKLTAPLTEAQLKGMKRPPRDATKALFATEPLTPRADDSRNGSQNASQTASPRTPNTVGERATAKSPSDGRRTEEGDSLTPSSSKLGKTSKTQSSRSLASHSKSSPMMHFPLDSGKALLQMTMQDGSLTMKLAPLCREAGDYLAKIEVFHGGGFPTCPGGTGNDADDGMAPLPQNIFWIPLKVLR</sequence>
<feature type="compositionally biased region" description="Low complexity" evidence="1">
    <location>
        <begin position="598"/>
        <end position="609"/>
    </location>
</feature>
<dbReference type="SUPFAM" id="SSF82185">
    <property type="entry name" value="Histone H3 K4-specific methyltransferase SET7/9 N-terminal domain"/>
    <property type="match status" value="1"/>
</dbReference>
<dbReference type="PANTHER" id="PTHR43215:SF14">
    <property type="entry name" value="RADIAL SPOKE HEAD 1 HOMOLOG"/>
    <property type="match status" value="1"/>
</dbReference>
<feature type="region of interest" description="Disordered" evidence="1">
    <location>
        <begin position="285"/>
        <end position="317"/>
    </location>
</feature>